<feature type="region of interest" description="Disordered" evidence="3">
    <location>
        <begin position="1195"/>
        <end position="1223"/>
    </location>
</feature>
<keyword evidence="2" id="KW-0175">Coiled coil</keyword>
<dbReference type="SUPFAM" id="SSF52540">
    <property type="entry name" value="P-loop containing nucleoside triphosphate hydrolases"/>
    <property type="match status" value="2"/>
</dbReference>
<evidence type="ECO:0000259" key="5">
    <source>
        <dbReference type="Pfam" id="PF25053"/>
    </source>
</evidence>
<accession>A0A319BPF0</accession>
<evidence type="ECO:0000256" key="1">
    <source>
        <dbReference type="ARBA" id="ARBA00022737"/>
    </source>
</evidence>
<dbReference type="GeneID" id="37215591"/>
<feature type="compositionally biased region" description="Low complexity" evidence="3">
    <location>
        <begin position="1008"/>
        <end position="1021"/>
    </location>
</feature>
<dbReference type="Gene3D" id="3.40.50.300">
    <property type="entry name" value="P-loop containing nucleotide triphosphate hydrolases"/>
    <property type="match status" value="1"/>
</dbReference>
<dbReference type="InterPro" id="IPR056693">
    <property type="entry name" value="DUF7791"/>
</dbReference>
<feature type="compositionally biased region" description="Polar residues" evidence="3">
    <location>
        <begin position="914"/>
        <end position="925"/>
    </location>
</feature>
<sequence>MDPLTAAGLASSIISFVDFTTQVISRCEKLYRSASGATTENLELEDLATNIRRLAEETRCTKEDEILESLSSQCISVSDELIALLNSVKVKSDRRGWASIHQALKSVWKQSDIDGLQQRLNRIQAQLHNRLVTHQQREIDYKLERLIEENERLDVNRTHELRLLRNQITSALHEIVSDVRLEGQKTRAWSALYAGSQKGKVYSTEQLLLNSLVFRLIGYRHHAISKEHAKTFAWVFEQDTELVKALPPVNFVDWLRHDNGLYWISGKPGSGKSTLMKFLAGHEQTQQHLRTWSGGNELLLASFYFWSAAKNSLQKSQTGLLRSILYQILRQCPELIRVAFPDQWSQSISSLTGLAETPFSNAELLEAFDKVTTALATYKIRFCFFIDGLDEYEGRPADIIQLVEYLQSSPNIKACVSSRSWNEFEYSFGKDNPWKLYIHHLTQEDIRIYVEDRLGKHERFRELQVFDDNCPNFVKSIVDAAQGVFLWVILVVNSLLDGLTNADTISHLQERLLEFPQSLDEYFHKALMTVEERYRPQMARALIVTLEAYETLPLICYWFLDHETPDYTLNLEVKPLDMEMISTQMDVTRTRLNAYCKGLLEVHYPTDNKTIELESPASFSGFQVDFLHRTVRDFLWMPGMQALLRTWLPRDFNLDLDICKAILGSIKVSVPIPAQKARSRLLVRLIKIFFHHIVGLDGDTAYECSHFALLDKLATIIQLYIEIRARHYKAIGKDVDEGVDRDVVLDLGLRHSVLHQLWNGEVAILSRSIHAGLARYTEHTLKKHPSILLNNFELFLGKALFSAEDHESNNLGVPDTAMLQLLLRIGADTNTPAARPPWASYLWHLKMLKEKNKVFKKDVNNHYPAVLMLLEYGADPDAQCGFGMTAVMVLQELFSPAQYSCLQRVIEDRQLKNGTQTTMSQSPQDEPQPNPTTPLHLHAELLPNIRQLTLYISVPPNTPRSDLQIALSDSRRAVTVTSPSTTNQDDTSISETIKLPARVSESSRRILQQQPPSTQSESEYSFRMQVDDNDTSLHKDETTLNDGFIPWTATDMSAHTRLRCVKCHNPILNEGKVWKDLPSGNWAEMMDFWHCHKPDPPEEERNKDGEDPNAVVKGYGAGNQLVAVEGTVLVDVTSFLVKGVDCLGVEESKVPPRDSKPTQSDTEPEPTILTCTTCTTQLGLPDPIANGYRLFKTSLSANHSPNPPSSSSSPSPEETSTWESHPPETILTAQLLELIERESYRRFVIHCGAKEGLLIWPFNPSLRYSTTSASHSTAAQLAMKVFYQHIDNVEEVLHPEAGKGSQSLAIEEVRLPGEDAYRELVEVLEERNGMLPASARVFRDWRVGLLWRFERK</sequence>
<dbReference type="RefSeq" id="XP_025558872.1">
    <property type="nucleotide sequence ID" value="XM_025710999.1"/>
</dbReference>
<feature type="compositionally biased region" description="Low complexity" evidence="3">
    <location>
        <begin position="1205"/>
        <end position="1223"/>
    </location>
</feature>
<dbReference type="Pfam" id="PF25053">
    <property type="entry name" value="DUF7791"/>
    <property type="match status" value="1"/>
</dbReference>
<keyword evidence="1" id="KW-0677">Repeat</keyword>
<dbReference type="Pfam" id="PF24883">
    <property type="entry name" value="NPHP3_N"/>
    <property type="match status" value="1"/>
</dbReference>
<dbReference type="InterPro" id="IPR027417">
    <property type="entry name" value="P-loop_NTPase"/>
</dbReference>
<evidence type="ECO:0000256" key="2">
    <source>
        <dbReference type="SAM" id="Coils"/>
    </source>
</evidence>
<evidence type="ECO:0000313" key="7">
    <source>
        <dbReference type="Proteomes" id="UP000248405"/>
    </source>
</evidence>
<evidence type="ECO:0000259" key="4">
    <source>
        <dbReference type="Pfam" id="PF24883"/>
    </source>
</evidence>
<dbReference type="Proteomes" id="UP000248405">
    <property type="component" value="Unassembled WGS sequence"/>
</dbReference>
<dbReference type="OrthoDB" id="443402at2759"/>
<dbReference type="PANTHER" id="PTHR10039">
    <property type="entry name" value="AMELOGENIN"/>
    <property type="match status" value="1"/>
</dbReference>
<dbReference type="Pfam" id="PF09814">
    <property type="entry name" value="HECT_2"/>
    <property type="match status" value="1"/>
</dbReference>
<reference evidence="6" key="1">
    <citation type="submission" date="2016-12" db="EMBL/GenBank/DDBJ databases">
        <title>The genomes of Aspergillus section Nigri reveals drivers in fungal speciation.</title>
        <authorList>
            <consortium name="DOE Joint Genome Institute"/>
            <person name="Vesth T.C."/>
            <person name="Nybo J."/>
            <person name="Theobald S."/>
            <person name="Brandl J."/>
            <person name="Frisvad J.C."/>
            <person name="Nielsen K.F."/>
            <person name="Lyhne E.K."/>
            <person name="Kogle M.E."/>
            <person name="Kuo A."/>
            <person name="Riley R."/>
            <person name="Clum A."/>
            <person name="Nolan M."/>
            <person name="Lipzen A."/>
            <person name="Salamov A."/>
            <person name="Henrissat B."/>
            <person name="Wiebenga A."/>
            <person name="De Vries R.P."/>
            <person name="Grigoriev I.V."/>
            <person name="Mortensen U.H."/>
            <person name="Andersen M.R."/>
            <person name="Baker S.E."/>
        </authorList>
    </citation>
    <scope>NUCLEOTIDE SEQUENCE [LARGE SCALE GENOMIC DNA]</scope>
    <source>
        <strain evidence="6">CBS 113365</strain>
    </source>
</reference>
<feature type="domain" description="DUF7791" evidence="5">
    <location>
        <begin position="530"/>
        <end position="669"/>
    </location>
</feature>
<dbReference type="InterPro" id="IPR036770">
    <property type="entry name" value="Ankyrin_rpt-contain_sf"/>
</dbReference>
<feature type="domain" description="Nephrocystin 3-like N-terminal" evidence="4">
    <location>
        <begin position="250"/>
        <end position="419"/>
    </location>
</feature>
<organism evidence="6 7">
    <name type="scientific">Aspergillus vadensis (strain CBS 113365 / IMI 142717 / IBT 24658)</name>
    <dbReference type="NCBI Taxonomy" id="1448311"/>
    <lineage>
        <taxon>Eukaryota</taxon>
        <taxon>Fungi</taxon>
        <taxon>Dikarya</taxon>
        <taxon>Ascomycota</taxon>
        <taxon>Pezizomycotina</taxon>
        <taxon>Eurotiomycetes</taxon>
        <taxon>Eurotiomycetidae</taxon>
        <taxon>Eurotiales</taxon>
        <taxon>Aspergillaceae</taxon>
        <taxon>Aspergillus</taxon>
        <taxon>Aspergillus subgen. Circumdati</taxon>
    </lineage>
</organism>
<feature type="region of interest" description="Disordered" evidence="3">
    <location>
        <begin position="1147"/>
        <end position="1168"/>
    </location>
</feature>
<feature type="region of interest" description="Disordered" evidence="3">
    <location>
        <begin position="914"/>
        <end position="933"/>
    </location>
</feature>
<feature type="compositionally biased region" description="Basic and acidic residues" evidence="3">
    <location>
        <begin position="1147"/>
        <end position="1156"/>
    </location>
</feature>
<feature type="region of interest" description="Disordered" evidence="3">
    <location>
        <begin position="969"/>
        <end position="1021"/>
    </location>
</feature>
<feature type="compositionally biased region" description="Polar residues" evidence="3">
    <location>
        <begin position="975"/>
        <end position="991"/>
    </location>
</feature>
<evidence type="ECO:0000256" key="3">
    <source>
        <dbReference type="SAM" id="MobiDB-lite"/>
    </source>
</evidence>
<dbReference type="Gene3D" id="1.25.40.20">
    <property type="entry name" value="Ankyrin repeat-containing domain"/>
    <property type="match status" value="1"/>
</dbReference>
<dbReference type="InterPro" id="IPR056884">
    <property type="entry name" value="NPHP3-like_N"/>
</dbReference>
<name>A0A319BPF0_ASPVC</name>
<evidence type="ECO:0000313" key="6">
    <source>
        <dbReference type="EMBL" id="PYH65078.1"/>
    </source>
</evidence>
<feature type="coiled-coil region" evidence="2">
    <location>
        <begin position="37"/>
        <end position="64"/>
    </location>
</feature>
<dbReference type="PANTHER" id="PTHR10039:SF5">
    <property type="entry name" value="NACHT DOMAIN-CONTAINING PROTEIN"/>
    <property type="match status" value="1"/>
</dbReference>
<dbReference type="EMBL" id="KZ821640">
    <property type="protein sequence ID" value="PYH65078.1"/>
    <property type="molecule type" value="Genomic_DNA"/>
</dbReference>
<keyword evidence="7" id="KW-1185">Reference proteome</keyword>
<proteinExistence type="predicted"/>
<dbReference type="InterPro" id="IPR019193">
    <property type="entry name" value="UBQ-conj_enz_E2-bd_prot"/>
</dbReference>
<protein>
    <submittedName>
        <fullName evidence="6">Uncharacterized protein</fullName>
    </submittedName>
</protein>
<gene>
    <name evidence="6" type="ORF">BO88DRAFT_457584</name>
</gene>